<proteinExistence type="predicted"/>
<feature type="coiled-coil region" evidence="2">
    <location>
        <begin position="1262"/>
        <end position="1302"/>
    </location>
</feature>
<protein>
    <recommendedName>
        <fullName evidence="5">Reverse transcriptase domain-containing protein</fullName>
    </recommendedName>
</protein>
<feature type="signal peptide" evidence="4">
    <location>
        <begin position="1"/>
        <end position="20"/>
    </location>
</feature>
<dbReference type="PANTHER" id="PTHR47027">
    <property type="entry name" value="REVERSE TRANSCRIPTASE DOMAIN-CONTAINING PROTEIN"/>
    <property type="match status" value="1"/>
</dbReference>
<evidence type="ECO:0000259" key="5">
    <source>
        <dbReference type="PROSITE" id="PS50878"/>
    </source>
</evidence>
<dbReference type="PROSITE" id="PS50878">
    <property type="entry name" value="RT_POL"/>
    <property type="match status" value="1"/>
</dbReference>
<dbReference type="EMBL" id="CAJNOC010001121">
    <property type="protein sequence ID" value="CAF0836992.1"/>
    <property type="molecule type" value="Genomic_DNA"/>
</dbReference>
<comment type="caution">
    <text evidence="6">The sequence shown here is derived from an EMBL/GenBank/DDBJ whole genome shotgun (WGS) entry which is preliminary data.</text>
</comment>
<dbReference type="InterPro" id="IPR043502">
    <property type="entry name" value="DNA/RNA_pol_sf"/>
</dbReference>
<evidence type="ECO:0000313" key="7">
    <source>
        <dbReference type="Proteomes" id="UP000663879"/>
    </source>
</evidence>
<dbReference type="PANTHER" id="PTHR47027:SF20">
    <property type="entry name" value="REVERSE TRANSCRIPTASE-LIKE PROTEIN WITH RNA-DIRECTED DNA POLYMERASE DOMAIN"/>
    <property type="match status" value="1"/>
</dbReference>
<organism evidence="6 7">
    <name type="scientific">Brachionus calyciflorus</name>
    <dbReference type="NCBI Taxonomy" id="104777"/>
    <lineage>
        <taxon>Eukaryota</taxon>
        <taxon>Metazoa</taxon>
        <taxon>Spiralia</taxon>
        <taxon>Gnathifera</taxon>
        <taxon>Rotifera</taxon>
        <taxon>Eurotatoria</taxon>
        <taxon>Monogononta</taxon>
        <taxon>Pseudotrocha</taxon>
        <taxon>Ploima</taxon>
        <taxon>Brachionidae</taxon>
        <taxon>Brachionus</taxon>
    </lineage>
</organism>
<keyword evidence="2" id="KW-0175">Coiled coil</keyword>
<dbReference type="SUPFAM" id="SSF56672">
    <property type="entry name" value="DNA/RNA polymerases"/>
    <property type="match status" value="1"/>
</dbReference>
<evidence type="ECO:0000313" key="6">
    <source>
        <dbReference type="EMBL" id="CAF0836992.1"/>
    </source>
</evidence>
<dbReference type="OrthoDB" id="6625104at2759"/>
<dbReference type="InterPro" id="IPR000477">
    <property type="entry name" value="RT_dom"/>
</dbReference>
<dbReference type="CDD" id="cd01650">
    <property type="entry name" value="RT_nLTR_like"/>
    <property type="match status" value="1"/>
</dbReference>
<evidence type="ECO:0000256" key="1">
    <source>
        <dbReference type="ARBA" id="ARBA00023157"/>
    </source>
</evidence>
<keyword evidence="7" id="KW-1185">Reference proteome</keyword>
<dbReference type="CDD" id="cd00033">
    <property type="entry name" value="CCP"/>
    <property type="match status" value="1"/>
</dbReference>
<keyword evidence="3" id="KW-1133">Transmembrane helix</keyword>
<keyword evidence="3" id="KW-0812">Transmembrane</keyword>
<evidence type="ECO:0000256" key="3">
    <source>
        <dbReference type="SAM" id="Phobius"/>
    </source>
</evidence>
<feature type="transmembrane region" description="Helical" evidence="3">
    <location>
        <begin position="341"/>
        <end position="362"/>
    </location>
</feature>
<feature type="domain" description="Reverse transcriptase" evidence="5">
    <location>
        <begin position="830"/>
        <end position="1102"/>
    </location>
</feature>
<evidence type="ECO:0000256" key="4">
    <source>
        <dbReference type="SAM" id="SignalP"/>
    </source>
</evidence>
<feature type="transmembrane region" description="Helical" evidence="3">
    <location>
        <begin position="950"/>
        <end position="973"/>
    </location>
</feature>
<evidence type="ECO:0000256" key="2">
    <source>
        <dbReference type="SAM" id="Coils"/>
    </source>
</evidence>
<accession>A0A813VG30</accession>
<name>A0A813VG30_9BILA</name>
<dbReference type="Proteomes" id="UP000663879">
    <property type="component" value="Unassembled WGS sequence"/>
</dbReference>
<gene>
    <name evidence="6" type="ORF">OXX778_LOCUS8250</name>
</gene>
<dbReference type="Pfam" id="PF00078">
    <property type="entry name" value="RVT_1"/>
    <property type="match status" value="1"/>
</dbReference>
<keyword evidence="4" id="KW-0732">Signal</keyword>
<feature type="chain" id="PRO_5032807060" description="Reverse transcriptase domain-containing protein" evidence="4">
    <location>
        <begin position="21"/>
        <end position="1327"/>
    </location>
</feature>
<keyword evidence="1" id="KW-1015">Disulfide bond</keyword>
<dbReference type="InterPro" id="IPR000436">
    <property type="entry name" value="Sushi_SCR_CCP_dom"/>
</dbReference>
<keyword evidence="3" id="KW-0472">Membrane</keyword>
<sequence>MLKALLLLIILINFIDKLNAKPYDFVPNGWIESNKLNTSKLIFSKNISRFSVRCNDGYELNSRSNLVKKHVNLENFQSKDFKKFKSASQLTNWIPINGLIYKNLPLCFKKCLFQSFILNGNVQIYSKLRKNRNINESKNLYMTELIQGESIKYECLKNYFIDKISSRQDSSTYQSHFKNFKCEEKKLNSDEIDSESNESNESDDESEPKYYECVKYCQPFKTNSTFNNGFMIPIRSYYKPGEKLNFFCNDGYAAKIIYYEIENKTETISNKHFFKCSKNGTWGLILPLKNNMTKTYQIYSEILSNCLSLDNFLSKSSNETFDWVLDDDFNLNYTDLNYKSVTLVFSIVGFLIIFLSVGLLIIRIYNTGDNISYEYFNQSLNRTESVSDPVNLQNQIVTPTSSQNLVPPSSNQLFRTVNFGLLARTNDILRSTPRDTNETSPPSYDQLFSEQNQINSVLISENENACMNTLEPAGLEINFDISRPNTSNSATSRRANRIESLRRVKNSASMMRKYRQNDKRTRRQNNSNNRNFDILVDCWDTNNNSDHRALVTELFIPKEKKNEIEIITGKNSEENDHTNKKLNWNDVIFKEKYLSLLTKKLKQQDLIGIISNEQDLEKCVELIHNILNTTVNELVTKKITNTRHNYCKTRPEWDDTLRKLSLEKKQLYEKYIKTNNPEHKNQYRKLGKMIRAKMRYNRKMMNDKNAKQLEKAYTKDINEFWRMLSKNRQIDKKIDIPLDKLQSEFEKMFNERISHEGNQEDIEIEIKVKKYVEELKNFNEQYKVNEDIIDEIINNLPNNKQCGKSGVKNEMLKYGRSPLLTKLVAIFISKIINQKTVPCNLSIGKITPILKNSTESNKSTSNIRPITISETLSNIFEKYILYEINKTYKDDELQFGFKSKSSCNHAVITLKEALLWYKKKKKAVFSLAIDFSKAFDKINRYRLFEKLMKIGLHPLIWLSIFNYYQSIVVFLVVNRDCSKQFKIRIGVKQGGPLSPKLYAIYVDDLIKIIKKSSYPCKIKKIVIGILMFADDTFILAPNYLALKRMLKIIEEYCKTNEIKINGKKSNFVIFGSKFIKNKHSTIKIAGEIVERTDIFTYLGVTINSTLNDKHHILSQIKKAQKKSFMIKPLGVENKLISTKIKKHIFQTFCKSTMFYGIQTTTLNKSIYKKIQTSENVMIKRLLNLPKHSKATKLRLALNFDSAKNTIAIIKLKFFKSAMSHTLLNHIFKEIHSDTIDNKFKNKSMNNKSLLAEIMRILKTSSLMNLDEKIERKLNEIKNILRIKQENKEIQEIRYLLENLNGRNRNRLNEILNPTNESWIDRVIAQII</sequence>
<reference evidence="6" key="1">
    <citation type="submission" date="2021-02" db="EMBL/GenBank/DDBJ databases">
        <authorList>
            <person name="Nowell W R."/>
        </authorList>
    </citation>
    <scope>NUCLEOTIDE SEQUENCE</scope>
    <source>
        <strain evidence="6">Ploen Becks lab</strain>
    </source>
</reference>